<evidence type="ECO:0000313" key="1">
    <source>
        <dbReference type="EMBL" id="AJQ97495.1"/>
    </source>
</evidence>
<dbReference type="AlphaFoldDB" id="A0A0C5VDU5"/>
<gene>
    <name evidence="1" type="ORF">YC6258_05467</name>
</gene>
<dbReference type="Proteomes" id="UP000032266">
    <property type="component" value="Chromosome"/>
</dbReference>
<dbReference type="KEGG" id="gsn:YC6258_05467"/>
<reference evidence="1 2" key="1">
    <citation type="submission" date="2014-01" db="EMBL/GenBank/DDBJ databases">
        <title>Full genme sequencing of cellulolytic bacterium Gynuella sunshinyii YC6258T gen. nov., sp. nov.</title>
        <authorList>
            <person name="Khan H."/>
            <person name="Chung E.J."/>
            <person name="Chung Y.R."/>
        </authorList>
    </citation>
    <scope>NUCLEOTIDE SEQUENCE [LARGE SCALE GENOMIC DNA]</scope>
    <source>
        <strain evidence="1 2">YC6258</strain>
    </source>
</reference>
<protein>
    <submittedName>
        <fullName evidence="1">Uncharacterized protein</fullName>
    </submittedName>
</protein>
<keyword evidence="2" id="KW-1185">Reference proteome</keyword>
<evidence type="ECO:0000313" key="2">
    <source>
        <dbReference type="Proteomes" id="UP000032266"/>
    </source>
</evidence>
<dbReference type="EMBL" id="CP007142">
    <property type="protein sequence ID" value="AJQ97495.1"/>
    <property type="molecule type" value="Genomic_DNA"/>
</dbReference>
<sequence length="48" mass="5708">MRHNPTHQYRPQQLTCLVFLIQQLLDYHRDLGAHQAFLVGIEGLQIFF</sequence>
<accession>A0A0C5VDU5</accession>
<dbReference type="HOGENOM" id="CLU_3153407_0_0_6"/>
<organism evidence="1 2">
    <name type="scientific">Gynuella sunshinyii YC6258</name>
    <dbReference type="NCBI Taxonomy" id="1445510"/>
    <lineage>
        <taxon>Bacteria</taxon>
        <taxon>Pseudomonadati</taxon>
        <taxon>Pseudomonadota</taxon>
        <taxon>Gammaproteobacteria</taxon>
        <taxon>Oceanospirillales</taxon>
        <taxon>Saccharospirillaceae</taxon>
        <taxon>Gynuella</taxon>
    </lineage>
</organism>
<proteinExistence type="predicted"/>
<name>A0A0C5VDU5_9GAMM</name>